<reference evidence="1 2" key="1">
    <citation type="submission" date="2023-10" db="EMBL/GenBank/DDBJ databases">
        <title>Genome-Wide Identification Analysis in wild type Solanum Pinnatisectum Reveals Some Genes Defensing Phytophthora Infestans.</title>
        <authorList>
            <person name="Sun C."/>
        </authorList>
    </citation>
    <scope>NUCLEOTIDE SEQUENCE [LARGE SCALE GENOMIC DNA]</scope>
    <source>
        <strain evidence="1">LQN</strain>
        <tissue evidence="1">Leaf</tissue>
    </source>
</reference>
<gene>
    <name evidence="1" type="ORF">R3W88_022598</name>
</gene>
<name>A0AAV9LV15_9SOLN</name>
<sequence>MLLLEVLGHYQTGTTGNFLAFFNGQMLPKYFTHACLVLLPKVKHPNKLA</sequence>
<comment type="caution">
    <text evidence="1">The sequence shown here is derived from an EMBL/GenBank/DDBJ whole genome shotgun (WGS) entry which is preliminary data.</text>
</comment>
<evidence type="ECO:0000313" key="2">
    <source>
        <dbReference type="Proteomes" id="UP001311915"/>
    </source>
</evidence>
<dbReference type="AlphaFoldDB" id="A0AAV9LV15"/>
<protein>
    <submittedName>
        <fullName evidence="1">Uncharacterized protein</fullName>
    </submittedName>
</protein>
<proteinExistence type="predicted"/>
<accession>A0AAV9LV15</accession>
<dbReference type="Proteomes" id="UP001311915">
    <property type="component" value="Unassembled WGS sequence"/>
</dbReference>
<organism evidence="1 2">
    <name type="scientific">Solanum pinnatisectum</name>
    <name type="common">tansyleaf nightshade</name>
    <dbReference type="NCBI Taxonomy" id="50273"/>
    <lineage>
        <taxon>Eukaryota</taxon>
        <taxon>Viridiplantae</taxon>
        <taxon>Streptophyta</taxon>
        <taxon>Embryophyta</taxon>
        <taxon>Tracheophyta</taxon>
        <taxon>Spermatophyta</taxon>
        <taxon>Magnoliopsida</taxon>
        <taxon>eudicotyledons</taxon>
        <taxon>Gunneridae</taxon>
        <taxon>Pentapetalae</taxon>
        <taxon>asterids</taxon>
        <taxon>lamiids</taxon>
        <taxon>Solanales</taxon>
        <taxon>Solanaceae</taxon>
        <taxon>Solanoideae</taxon>
        <taxon>Solaneae</taxon>
        <taxon>Solanum</taxon>
    </lineage>
</organism>
<keyword evidence="2" id="KW-1185">Reference proteome</keyword>
<evidence type="ECO:0000313" key="1">
    <source>
        <dbReference type="EMBL" id="KAK4729610.1"/>
    </source>
</evidence>
<dbReference type="EMBL" id="JAWPEI010000004">
    <property type="protein sequence ID" value="KAK4729610.1"/>
    <property type="molecule type" value="Genomic_DNA"/>
</dbReference>